<protein>
    <submittedName>
        <fullName evidence="1">Uncharacterized protein</fullName>
    </submittedName>
</protein>
<dbReference type="KEGG" id="nli:G3M70_11315"/>
<name>A0A7T0BX20_9BACT</name>
<reference evidence="1 2" key="1">
    <citation type="submission" date="2020-02" db="EMBL/GenBank/DDBJ databases">
        <title>Genomic and physiological characterization of two novel Nitrospinaceae genera.</title>
        <authorList>
            <person name="Mueller A.J."/>
            <person name="Jung M.-Y."/>
            <person name="Strachan C.R."/>
            <person name="Herbold C.W."/>
            <person name="Kirkegaard R.H."/>
            <person name="Daims H."/>
        </authorList>
    </citation>
    <scope>NUCLEOTIDE SEQUENCE [LARGE SCALE GENOMIC DNA]</scope>
    <source>
        <strain evidence="1">EB</strain>
    </source>
</reference>
<sequence length="125" mass="13649">MKTGFQLKTSTRKGLLGILAILLLAVPSSAFTGEVIKVSQVETTSDARRAVEKAWEVYHHAALGGTLASPTVQSQMEAKLHKSRALLAEAYEAEERGEQQTTETLIRRIMKITNTVIAGSQEPKK</sequence>
<organism evidence="1 2">
    <name type="scientific">Candidatus Nitronauta litoralis</name>
    <dbReference type="NCBI Taxonomy" id="2705533"/>
    <lineage>
        <taxon>Bacteria</taxon>
        <taxon>Pseudomonadati</taxon>
        <taxon>Nitrospinota/Tectimicrobiota group</taxon>
        <taxon>Nitrospinota</taxon>
        <taxon>Nitrospinia</taxon>
        <taxon>Nitrospinales</taxon>
        <taxon>Nitrospinaceae</taxon>
        <taxon>Candidatus Nitronauta</taxon>
    </lineage>
</organism>
<evidence type="ECO:0000313" key="1">
    <source>
        <dbReference type="EMBL" id="QPJ62427.1"/>
    </source>
</evidence>
<dbReference type="EMBL" id="CP048685">
    <property type="protein sequence ID" value="QPJ62427.1"/>
    <property type="molecule type" value="Genomic_DNA"/>
</dbReference>
<proteinExistence type="predicted"/>
<gene>
    <name evidence="1" type="ORF">G3M70_11315</name>
</gene>
<dbReference type="Proteomes" id="UP000594688">
    <property type="component" value="Chromosome"/>
</dbReference>
<accession>A0A7T0BX20</accession>
<dbReference type="AlphaFoldDB" id="A0A7T0BX20"/>
<evidence type="ECO:0000313" key="2">
    <source>
        <dbReference type="Proteomes" id="UP000594688"/>
    </source>
</evidence>